<organism evidence="1 2">
    <name type="scientific">Eumeta variegata</name>
    <name type="common">Bagworm moth</name>
    <name type="synonym">Eumeta japonica</name>
    <dbReference type="NCBI Taxonomy" id="151549"/>
    <lineage>
        <taxon>Eukaryota</taxon>
        <taxon>Metazoa</taxon>
        <taxon>Ecdysozoa</taxon>
        <taxon>Arthropoda</taxon>
        <taxon>Hexapoda</taxon>
        <taxon>Insecta</taxon>
        <taxon>Pterygota</taxon>
        <taxon>Neoptera</taxon>
        <taxon>Endopterygota</taxon>
        <taxon>Lepidoptera</taxon>
        <taxon>Glossata</taxon>
        <taxon>Ditrysia</taxon>
        <taxon>Tineoidea</taxon>
        <taxon>Psychidae</taxon>
        <taxon>Oiketicinae</taxon>
        <taxon>Eumeta</taxon>
    </lineage>
</organism>
<dbReference type="AlphaFoldDB" id="A0A4C2AAE4"/>
<gene>
    <name evidence="1" type="ORF">EVAR_68301_1</name>
</gene>
<evidence type="ECO:0000313" key="1">
    <source>
        <dbReference type="EMBL" id="GBP95955.1"/>
    </source>
</evidence>
<protein>
    <submittedName>
        <fullName evidence="1">Uncharacterized protein</fullName>
    </submittedName>
</protein>
<reference evidence="1 2" key="1">
    <citation type="journal article" date="2019" name="Commun. Biol.">
        <title>The bagworm genome reveals a unique fibroin gene that provides high tensile strength.</title>
        <authorList>
            <person name="Kono N."/>
            <person name="Nakamura H."/>
            <person name="Ohtoshi R."/>
            <person name="Tomita M."/>
            <person name="Numata K."/>
            <person name="Arakawa K."/>
        </authorList>
    </citation>
    <scope>NUCLEOTIDE SEQUENCE [LARGE SCALE GENOMIC DNA]</scope>
</reference>
<name>A0A4C2AAE4_EUMVA</name>
<sequence length="70" mass="7602">MPQNNSSVTAGISGHEAFNDCASRRRSSAACVEAGSEPGYKCLEFSSEQYVENVDDDEEKELDAVVSKQQ</sequence>
<comment type="caution">
    <text evidence="1">The sequence shown here is derived from an EMBL/GenBank/DDBJ whole genome shotgun (WGS) entry which is preliminary data.</text>
</comment>
<evidence type="ECO:0000313" key="2">
    <source>
        <dbReference type="Proteomes" id="UP000299102"/>
    </source>
</evidence>
<proteinExistence type="predicted"/>
<keyword evidence="2" id="KW-1185">Reference proteome</keyword>
<dbReference type="Proteomes" id="UP000299102">
    <property type="component" value="Unassembled WGS sequence"/>
</dbReference>
<dbReference type="EMBL" id="BGZK01002710">
    <property type="protein sequence ID" value="GBP95955.1"/>
    <property type="molecule type" value="Genomic_DNA"/>
</dbReference>
<accession>A0A4C2AAE4</accession>